<keyword evidence="2" id="KW-1003">Cell membrane</keyword>
<keyword evidence="15" id="KW-1185">Reference proteome</keyword>
<dbReference type="EMBL" id="WVUD01000036">
    <property type="protein sequence ID" value="MYL84598.1"/>
    <property type="molecule type" value="Genomic_DNA"/>
</dbReference>
<keyword evidence="5 11" id="KW-1133">Transmembrane helix</keyword>
<feature type="transmembrane region" description="Helical" evidence="11">
    <location>
        <begin position="12"/>
        <end position="31"/>
    </location>
</feature>
<dbReference type="PROSITE" id="PS50885">
    <property type="entry name" value="HAMP"/>
    <property type="match status" value="1"/>
</dbReference>
<evidence type="ECO:0000256" key="9">
    <source>
        <dbReference type="PROSITE-ProRule" id="PRU00284"/>
    </source>
</evidence>
<keyword evidence="3" id="KW-0145">Chemotaxis</keyword>
<proteinExistence type="inferred from homology"/>
<accession>A0A7C9JAT9</accession>
<organism evidence="14 15">
    <name type="scientific">Solidesulfovibrio aerotolerans</name>
    <dbReference type="NCBI Taxonomy" id="295255"/>
    <lineage>
        <taxon>Bacteria</taxon>
        <taxon>Pseudomonadati</taxon>
        <taxon>Thermodesulfobacteriota</taxon>
        <taxon>Desulfovibrionia</taxon>
        <taxon>Desulfovibrionales</taxon>
        <taxon>Desulfovibrionaceae</taxon>
        <taxon>Solidesulfovibrio</taxon>
    </lineage>
</organism>
<feature type="transmembrane region" description="Helical" evidence="11">
    <location>
        <begin position="362"/>
        <end position="383"/>
    </location>
</feature>
<dbReference type="GO" id="GO:0007165">
    <property type="term" value="P:signal transduction"/>
    <property type="evidence" value="ECO:0007669"/>
    <property type="project" value="UniProtKB-KW"/>
</dbReference>
<evidence type="ECO:0000256" key="2">
    <source>
        <dbReference type="ARBA" id="ARBA00022475"/>
    </source>
</evidence>
<evidence type="ECO:0000259" key="13">
    <source>
        <dbReference type="PROSITE" id="PS50885"/>
    </source>
</evidence>
<dbReference type="SMART" id="SM00283">
    <property type="entry name" value="MA"/>
    <property type="match status" value="1"/>
</dbReference>
<comment type="similarity">
    <text evidence="8">Belongs to the methyl-accepting chemotaxis (MCP) protein family.</text>
</comment>
<evidence type="ECO:0000256" key="10">
    <source>
        <dbReference type="SAM" id="Coils"/>
    </source>
</evidence>
<comment type="subcellular location">
    <subcellularLocation>
        <location evidence="1">Cell membrane</location>
        <topology evidence="1">Multi-pass membrane protein</topology>
    </subcellularLocation>
</comment>
<dbReference type="Gene3D" id="1.10.287.950">
    <property type="entry name" value="Methyl-accepting chemotaxis protein"/>
    <property type="match status" value="1"/>
</dbReference>
<comment type="caution">
    <text evidence="14">The sequence shown here is derived from an EMBL/GenBank/DDBJ whole genome shotgun (WGS) entry which is preliminary data.</text>
</comment>
<evidence type="ECO:0000256" key="5">
    <source>
        <dbReference type="ARBA" id="ARBA00022989"/>
    </source>
</evidence>
<evidence type="ECO:0000313" key="15">
    <source>
        <dbReference type="Proteomes" id="UP000482487"/>
    </source>
</evidence>
<dbReference type="Gene3D" id="6.10.340.10">
    <property type="match status" value="1"/>
</dbReference>
<evidence type="ECO:0000256" key="1">
    <source>
        <dbReference type="ARBA" id="ARBA00004651"/>
    </source>
</evidence>
<dbReference type="SUPFAM" id="SSF58104">
    <property type="entry name" value="Methyl-accepting chemotaxis protein (MCP) signaling domain"/>
    <property type="match status" value="1"/>
</dbReference>
<dbReference type="RefSeq" id="WP_160962778.1">
    <property type="nucleotide sequence ID" value="NZ_WVUD01000036.1"/>
</dbReference>
<dbReference type="InterPro" id="IPR004089">
    <property type="entry name" value="MCPsignal_dom"/>
</dbReference>
<feature type="domain" description="Methyl-accepting transducer" evidence="12">
    <location>
        <begin position="484"/>
        <end position="720"/>
    </location>
</feature>
<evidence type="ECO:0000256" key="6">
    <source>
        <dbReference type="ARBA" id="ARBA00023136"/>
    </source>
</evidence>
<dbReference type="Pfam" id="PF00015">
    <property type="entry name" value="MCPsignal"/>
    <property type="match status" value="1"/>
</dbReference>
<dbReference type="PANTHER" id="PTHR32089:SF112">
    <property type="entry name" value="LYSOZYME-LIKE PROTEIN-RELATED"/>
    <property type="match status" value="1"/>
</dbReference>
<dbReference type="InterPro" id="IPR033479">
    <property type="entry name" value="dCache_1"/>
</dbReference>
<keyword evidence="4 11" id="KW-0812">Transmembrane</keyword>
<keyword evidence="6 11" id="KW-0472">Membrane</keyword>
<evidence type="ECO:0000259" key="12">
    <source>
        <dbReference type="PROSITE" id="PS50111"/>
    </source>
</evidence>
<dbReference type="Proteomes" id="UP000482487">
    <property type="component" value="Unassembled WGS sequence"/>
</dbReference>
<gene>
    <name evidence="14" type="ORF">GTA51_15870</name>
</gene>
<keyword evidence="7 9" id="KW-0807">Transducer</keyword>
<dbReference type="GO" id="GO:0006935">
    <property type="term" value="P:chemotaxis"/>
    <property type="evidence" value="ECO:0007669"/>
    <property type="project" value="UniProtKB-KW"/>
</dbReference>
<dbReference type="SMART" id="SM00304">
    <property type="entry name" value="HAMP"/>
    <property type="match status" value="1"/>
</dbReference>
<dbReference type="AlphaFoldDB" id="A0A7C9JAT9"/>
<dbReference type="PROSITE" id="PS50111">
    <property type="entry name" value="CHEMOTAXIS_TRANSDUC_2"/>
    <property type="match status" value="1"/>
</dbReference>
<name>A0A7C9JAT9_9BACT</name>
<reference evidence="14 15" key="1">
    <citation type="submission" date="2020-01" db="EMBL/GenBank/DDBJ databases">
        <title>Genome sequence of Desulfovibrio aerotolerans DSM 16695(T).</title>
        <authorList>
            <person name="Karnachuk O."/>
            <person name="Avakyan M."/>
            <person name="Mardanov A."/>
            <person name="Kadnikov V."/>
            <person name="Ravin N."/>
        </authorList>
    </citation>
    <scope>NUCLEOTIDE SEQUENCE [LARGE SCALE GENOMIC DNA]</scope>
    <source>
        <strain evidence="14 15">DSM 16695</strain>
    </source>
</reference>
<keyword evidence="10" id="KW-0175">Coiled coil</keyword>
<evidence type="ECO:0000256" key="7">
    <source>
        <dbReference type="ARBA" id="ARBA00023224"/>
    </source>
</evidence>
<dbReference type="Pfam" id="PF00672">
    <property type="entry name" value="HAMP"/>
    <property type="match status" value="1"/>
</dbReference>
<evidence type="ECO:0000256" key="8">
    <source>
        <dbReference type="ARBA" id="ARBA00029447"/>
    </source>
</evidence>
<dbReference type="CDD" id="cd06225">
    <property type="entry name" value="HAMP"/>
    <property type="match status" value="1"/>
</dbReference>
<dbReference type="InterPro" id="IPR003660">
    <property type="entry name" value="HAMP_dom"/>
</dbReference>
<evidence type="ECO:0000256" key="11">
    <source>
        <dbReference type="SAM" id="Phobius"/>
    </source>
</evidence>
<dbReference type="Pfam" id="PF02743">
    <property type="entry name" value="dCache_1"/>
    <property type="match status" value="1"/>
</dbReference>
<dbReference type="Gene3D" id="3.30.450.20">
    <property type="entry name" value="PAS domain"/>
    <property type="match status" value="2"/>
</dbReference>
<dbReference type="FunFam" id="1.10.287.950:FF:000001">
    <property type="entry name" value="Methyl-accepting chemotaxis sensory transducer"/>
    <property type="match status" value="1"/>
</dbReference>
<sequence>MQLKSIQAKIILLAGICLLVTAAALVGYGLYSSGQTQEFVSKRVGTLLEDEAKRNLGSLAATQAAVIQSALEDNLVTARTMAKTFEVLREQYARAATDPDGVKNPVRNVLETILVEVLKNNPQYLGTYSAWEPGALDGRDTEFAGAAKDNHDETGRFVPYWNRDQAGKIALQPLVEFESQDRHPNGVRKGGWYLWPRESGKESVLDPFPYIVQGRQEWLTTLSVPVKKDGKFLGVAGTDLRLNFLQELSKKVDTSLYGGQGDVAIISHDGLVVASSEKPEAVGQALSVISKDWEDLAKGIKEGKSMVDVSDVTGLYRALAPIQLGRTDRPWAVLVRVHGNIVLAESKKLDAEMAARGHETTVWQIGVGLGVAAAALAVLWVFAASLVRPLRQATAFAGKVAEGDFTQTLAINQVDETGVLAKALTRMVDNLKTMIAQAEEKTREAATAAEQAQAAVAEAEVARSQAAEAQRQGRLDAAARIEDVARAVSDASGALASQIDQSKEGADIQRQHAGETATAMEEMNATVLEVAKNASEAAQSAGTARDKANDGAGMVRQVVAAIGAVQDRAAALRTNMDALGQQADGIGTIIGVISDIADQTNLLALNAAIEAARAGDAGRGFAVVADEVRKLAEKTMTATKEVGAAVHAIQAGAKSSIDGVEGAARAVDQATELAGRSGTVLEEIVAIVESSADQVRSIATASEQQSAASEEINRAVEDINRISDDTAQAMARAAGSVEELAEQAENLNRLVTSLKAG</sequence>
<dbReference type="CDD" id="cd11386">
    <property type="entry name" value="MCP_signal"/>
    <property type="match status" value="1"/>
</dbReference>
<protein>
    <submittedName>
        <fullName evidence="14">HAMP domain-containing protein</fullName>
    </submittedName>
</protein>
<dbReference type="GO" id="GO:0005886">
    <property type="term" value="C:plasma membrane"/>
    <property type="evidence" value="ECO:0007669"/>
    <property type="project" value="UniProtKB-SubCell"/>
</dbReference>
<dbReference type="PANTHER" id="PTHR32089">
    <property type="entry name" value="METHYL-ACCEPTING CHEMOTAXIS PROTEIN MCPB"/>
    <property type="match status" value="1"/>
</dbReference>
<evidence type="ECO:0000313" key="14">
    <source>
        <dbReference type="EMBL" id="MYL84598.1"/>
    </source>
</evidence>
<evidence type="ECO:0000256" key="3">
    <source>
        <dbReference type="ARBA" id="ARBA00022500"/>
    </source>
</evidence>
<feature type="coiled-coil region" evidence="10">
    <location>
        <begin position="421"/>
        <end position="472"/>
    </location>
</feature>
<feature type="coiled-coil region" evidence="10">
    <location>
        <begin position="730"/>
        <end position="757"/>
    </location>
</feature>
<evidence type="ECO:0000256" key="4">
    <source>
        <dbReference type="ARBA" id="ARBA00022692"/>
    </source>
</evidence>
<feature type="domain" description="HAMP" evidence="13">
    <location>
        <begin position="384"/>
        <end position="436"/>
    </location>
</feature>
<dbReference type="OrthoDB" id="9814362at2"/>
<dbReference type="CDD" id="cd12913">
    <property type="entry name" value="PDC1_MCP_like"/>
    <property type="match status" value="1"/>
</dbReference>